<dbReference type="Proteomes" id="UP001596989">
    <property type="component" value="Unassembled WGS sequence"/>
</dbReference>
<dbReference type="Pfam" id="PF02638">
    <property type="entry name" value="GHL10"/>
    <property type="match status" value="1"/>
</dbReference>
<dbReference type="InterPro" id="IPR003790">
    <property type="entry name" value="GHL10"/>
</dbReference>
<dbReference type="InterPro" id="IPR018765">
    <property type="entry name" value="DUF2341"/>
</dbReference>
<reference evidence="6" key="1">
    <citation type="journal article" date="2019" name="Int. J. Syst. Evol. Microbiol.">
        <title>The Global Catalogue of Microorganisms (GCM) 10K type strain sequencing project: providing services to taxonomists for standard genome sequencing and annotation.</title>
        <authorList>
            <consortium name="The Broad Institute Genomics Platform"/>
            <consortium name="The Broad Institute Genome Sequencing Center for Infectious Disease"/>
            <person name="Wu L."/>
            <person name="Ma J."/>
        </authorList>
    </citation>
    <scope>NUCLEOTIDE SEQUENCE [LARGE SCALE GENOMIC DNA]</scope>
    <source>
        <strain evidence="6">CCUG 59129</strain>
    </source>
</reference>
<dbReference type="Gene3D" id="2.60.120.260">
    <property type="entry name" value="Galactose-binding domain-like"/>
    <property type="match status" value="2"/>
</dbReference>
<dbReference type="CDD" id="cd15482">
    <property type="entry name" value="Sialidase_non-viral"/>
    <property type="match status" value="1"/>
</dbReference>
<keyword evidence="6" id="KW-1185">Reference proteome</keyword>
<evidence type="ECO:0000259" key="2">
    <source>
        <dbReference type="Pfam" id="PF02638"/>
    </source>
</evidence>
<dbReference type="Pfam" id="PF13088">
    <property type="entry name" value="BNR_2"/>
    <property type="match status" value="1"/>
</dbReference>
<dbReference type="RefSeq" id="WP_377567016.1">
    <property type="nucleotide sequence ID" value="NZ_JBHTJZ010000036.1"/>
</dbReference>
<evidence type="ECO:0000259" key="3">
    <source>
        <dbReference type="Pfam" id="PF10102"/>
    </source>
</evidence>
<evidence type="ECO:0000313" key="5">
    <source>
        <dbReference type="EMBL" id="MFD0961440.1"/>
    </source>
</evidence>
<name>A0ABW3HVB0_9BACL</name>
<dbReference type="InterPro" id="IPR011040">
    <property type="entry name" value="Sialidase"/>
</dbReference>
<feature type="compositionally biased region" description="Acidic residues" evidence="1">
    <location>
        <begin position="2365"/>
        <end position="2374"/>
    </location>
</feature>
<feature type="domain" description="Glycosyl hydrolase-like 10" evidence="2">
    <location>
        <begin position="1050"/>
        <end position="1242"/>
    </location>
</feature>
<sequence length="2380" mass="261450">MRNRNWKKVLCAWLVMVLTVGVLPFGAAPLSVAASSDANEVSSLSEQDQQILFHDDGTSLQEAGWILNAPPVEGVYITDSTASLGNPNGVDLKQVEEGHYLLYGNKTASDTVKYSTMTKSVPIGSGAWTVAFKARFVDLMKPSQHPAYRGVSFEVFAGGQEYKITFNDQNKILAMTNPGGAYVQEEVIMPADDAFHQWELSYDGSRNVSVKLDGEVVASFQDIAIPVSGREDAIVILNAPLNWEAGRNEVYIDDLTVLKGNTDLLFMDDASSLQESGWNRSSNPLSGVYITDADNTLGNPNNAEMKSVEAGQYLFYGDERASQDRAYTSLMRQMPIGAGAWVLEFSARFVDLMKPSAYYAERGLSFDIHADGKRYKLTFNDDNKIWALSGNQQQAIAMPEDDAFHNWKIMYNGHDTIYVQLDDATVARFDNASVATTQSDRLSIVNAPLDWEAGTTEVYIDSMKLYKTPSGDPYTLIADDASSLEIADWTVTPPTETAYFRDHAGTGGTADGMLPVEEGMYFTFANTASSTPAAISMEKAIGDGPWALEIEARMEELVQSAASGPEQGLTLELAAGGTLYRIIFNNGNQLWVGNSDGGYERIEAELLSEAFFDQWGIAYDEHGRLMITQNGIKLGLLENAGVPTDAPDHLSIINNAVGAWSGETRVFFEQISLLKEELPEWSQFQPVIAGVTVLPTSQSDHLETIVSVYDADPLRFQDGGNPLLLEAELYKGEAGEGGLLSEWAQPATGASSKLTLQAGGETGRMLLKLRLVDGAKVVSQTDHNVEVYSKVNKLVPKKKATAGPGEMYLFTAMEQAEAGHKQTAAEAGWNTAGYTYEGTDSGGVYLENTDEALELKLPVKLKGWFGVVIGYVTGTEGFIVSDSKDGQVHTIVMDGDMIAEASETYGDKAMNEVFAFASKFRNGTVRISPMDGKKARIAYVKLKGLSDEEIELYQKQDEGPNGKRVIYNNDGYSDFFSGMYDTKEGLYEHAVDLFENQDVSALHWALGTTMNVLRDSAAAGMPYAGMTPEQEALMRDGDKHVRDTVLTYIDAGNDPLTLVASRGKEIGLETIASLRMSAFYNEAQYPWLNGNRYGEFTDKGYRQVRKDGSQAVQMSYAFPEYRQYIIDVLKEAATVSDTEGNALVAGVELDYCRYPYVLGYEAILTDAYEAEYGVDPRNETSAEGLQRWQQFRADIMTAFMQEVRDELEGKSIAVRIPNVDYFQYGLDIDAWIEQELVDMLVPCTIGHEDFFEEIGQFHELTDDTGIKLYGNINGTLSGHDLTKREEELLKRGVRLKVGHTRVSRAQYLLRAHQYYEAGYDGIYIFNSWRGIASEGQSTLGLLGDKVKVEKWYGLSYPAEWVQNLVTVEPPGSLVVPGTDVLAASIGFTLSDHNPSTGALSDFGATYGFALDYDYRSVGADLGEEQSFNSIELSGTQPLSRVEKPDLSLYVSNDNATYTKVQDWDFLKLGERIILYNFSETARYVKVHNHFDDPGFTYQNANLQQMMKVFNRPAGSWTASGGGDWSYSKQIQVANSGNGILYDRAVYVTKQSLDTAGLIAAGKLQSDYRDVRFADDNGRELHFYMDDDGFFVRIPELAAADDATIWMYYGNPAASFRGAAQEALQVEYGNKTLQQHDSQGELGFGANVKPIRLQDGTLALVAQTTKTEGIHAQYSFDNGRTWSAPEPFISPGSRAGVSLDSPGGAYVDPATGTVYVMFYSYHYFNVWNNGAADCLDASQCRTDLYFVKSTGFQQGKPVFGQPVQVTGMTTAGGDPVHYALTYANPIRTDSGRLVAPISYVIGADGTFGGGVVYSDDDGSTWTKSVNDLSIPAVGGEGGISESAVVELADGSLKMYLRQQRSDKFSFASSVSTDEGVNWTPVADSEVMSTNTMPALSRMDNGDILLNWSGHNAMNSGSYYRNDLTAAYSSDEAGSWNGYRDLLGRTRLSAPGWYAFEQSRRVTEADHVPAGSGDYLFAWSGEGAHSMLIEDFYRYLYRSHGAMDDFEYENNGLTENDGSRLANDYWWQTTKFGTLESSANRAKQGQRSLRLHDHEETKRVTAGSRMFPAMREGSVSLWLNGASFDSDVHISLQEGYSTHWNAVGTAFMLQIDENGTVRYSDASQPYVDVVAGYIADDLSPATSNLTHLGYSGGFALDYKDRSIGVDLGRVETVLEVKLKDNDGSSRIEAGDLEVYVSDNNDGDWTQASGWTFDKTGGIITLSGMSVQARYVKVHQAYSDTAFSFVGELQDMMEVTTQGNQSGSQFQPLPVPTNVALNEWFKVKIDFDLEAGLADIYVNGDHKGTVAAAHPGEAVKHLMIAAGSGTGTDVYMDELIIQDTSLGKPQVTLVGSECSVLPLEDGWKDRDEAMDEDDSEEDARNEW</sequence>
<dbReference type="EMBL" id="JBHTJZ010000036">
    <property type="protein sequence ID" value="MFD0961440.1"/>
    <property type="molecule type" value="Genomic_DNA"/>
</dbReference>
<proteinExistence type="predicted"/>
<dbReference type="Pfam" id="PF10102">
    <property type="entry name" value="DUF2341"/>
    <property type="match status" value="1"/>
</dbReference>
<feature type="region of interest" description="Disordered" evidence="1">
    <location>
        <begin position="2358"/>
        <end position="2380"/>
    </location>
</feature>
<comment type="caution">
    <text evidence="5">The sequence shown here is derived from an EMBL/GenBank/DDBJ whole genome shotgun (WGS) entry which is preliminary data.</text>
</comment>
<organism evidence="5 6">
    <name type="scientific">Paenibacillus chungangensis</name>
    <dbReference type="NCBI Taxonomy" id="696535"/>
    <lineage>
        <taxon>Bacteria</taxon>
        <taxon>Bacillati</taxon>
        <taxon>Bacillota</taxon>
        <taxon>Bacilli</taxon>
        <taxon>Bacillales</taxon>
        <taxon>Paenibacillaceae</taxon>
        <taxon>Paenibacillus</taxon>
    </lineage>
</organism>
<evidence type="ECO:0000256" key="1">
    <source>
        <dbReference type="SAM" id="MobiDB-lite"/>
    </source>
</evidence>
<dbReference type="SUPFAM" id="SSF50939">
    <property type="entry name" value="Sialidases"/>
    <property type="match status" value="1"/>
</dbReference>
<feature type="domain" description="DUF2341" evidence="3">
    <location>
        <begin position="1566"/>
        <end position="1614"/>
    </location>
</feature>
<evidence type="ECO:0000259" key="4">
    <source>
        <dbReference type="Pfam" id="PF13088"/>
    </source>
</evidence>
<evidence type="ECO:0000313" key="6">
    <source>
        <dbReference type="Proteomes" id="UP001596989"/>
    </source>
</evidence>
<gene>
    <name evidence="5" type="ORF">ACFQ2I_18975</name>
</gene>
<dbReference type="Gene3D" id="2.120.10.10">
    <property type="match status" value="1"/>
</dbReference>
<dbReference type="InterPro" id="IPR036278">
    <property type="entry name" value="Sialidase_sf"/>
</dbReference>
<feature type="domain" description="Sialidase" evidence="4">
    <location>
        <begin position="1782"/>
        <end position="1940"/>
    </location>
</feature>
<protein>
    <submittedName>
        <fullName evidence="5">DUF2341 domain-containing protein</fullName>
    </submittedName>
</protein>
<accession>A0ABW3HVB0</accession>
<dbReference type="PANTHER" id="PTHR43752">
    <property type="entry name" value="BNR/ASP-BOX REPEAT FAMILY PROTEIN"/>
    <property type="match status" value="1"/>
</dbReference>
<dbReference type="PANTHER" id="PTHR43752:SF2">
    <property type="entry name" value="BNR_ASP-BOX REPEAT FAMILY PROTEIN"/>
    <property type="match status" value="1"/>
</dbReference>
<dbReference type="Gene3D" id="3.20.20.80">
    <property type="entry name" value="Glycosidases"/>
    <property type="match status" value="1"/>
</dbReference>